<dbReference type="GO" id="GO:0003825">
    <property type="term" value="F:alpha,alpha-trehalose-phosphate synthase (UDP-forming) activity"/>
    <property type="evidence" value="ECO:0007669"/>
    <property type="project" value="TreeGrafter"/>
</dbReference>
<dbReference type="InterPro" id="IPR001830">
    <property type="entry name" value="Glyco_trans_20"/>
</dbReference>
<dbReference type="Proteomes" id="UP000708298">
    <property type="component" value="Unassembled WGS sequence"/>
</dbReference>
<dbReference type="Pfam" id="PF00982">
    <property type="entry name" value="Glyco_transf_20"/>
    <property type="match status" value="1"/>
</dbReference>
<reference evidence="3" key="2">
    <citation type="submission" date="2021-01" db="EMBL/GenBank/DDBJ databases">
        <authorList>
            <person name="Mieszkin S."/>
            <person name="Pouder E."/>
            <person name="Alain K."/>
        </authorList>
    </citation>
    <scope>NUCLEOTIDE SEQUENCE</scope>
    <source>
        <strain evidence="3">HW T2.11</strain>
    </source>
</reference>
<dbReference type="PANTHER" id="PTHR10788:SF106">
    <property type="entry name" value="BCDNA.GH08860"/>
    <property type="match status" value="1"/>
</dbReference>
<evidence type="ECO:0000313" key="3">
    <source>
        <dbReference type="EMBL" id="MCB8875682.1"/>
    </source>
</evidence>
<reference evidence="3" key="1">
    <citation type="journal article" date="2021" name="Microorganisms">
        <title>Acidisoma silvae sp. nov. and Acidisomacellulosilytica sp. nov., Two Acidophilic Bacteria Isolated from Decaying Wood, Hydrolyzing Cellulose and Producing Poly-3-hydroxybutyrate.</title>
        <authorList>
            <person name="Mieszkin S."/>
            <person name="Pouder E."/>
            <person name="Uroz S."/>
            <person name="Simon-Colin C."/>
            <person name="Alain K."/>
        </authorList>
    </citation>
    <scope>NUCLEOTIDE SEQUENCE</scope>
    <source>
        <strain evidence="3">HW T2.11</strain>
    </source>
</reference>
<protein>
    <submittedName>
        <fullName evidence="3">Trehalose-6-phosphate synthase</fullName>
    </submittedName>
</protein>
<keyword evidence="2" id="KW-0812">Transmembrane</keyword>
<keyword evidence="4" id="KW-1185">Reference proteome</keyword>
<keyword evidence="2" id="KW-0472">Membrane</keyword>
<keyword evidence="2" id="KW-1133">Transmembrane helix</keyword>
<proteinExistence type="inferred from homology"/>
<dbReference type="RefSeq" id="WP_227321344.1">
    <property type="nucleotide sequence ID" value="NZ_JAESVB010000004.1"/>
</dbReference>
<dbReference type="PANTHER" id="PTHR10788">
    <property type="entry name" value="TREHALOSE-6-PHOSPHATE SYNTHASE"/>
    <property type="match status" value="1"/>
</dbReference>
<dbReference type="AlphaFoldDB" id="A0A963YSG2"/>
<comment type="caution">
    <text evidence="3">The sequence shown here is derived from an EMBL/GenBank/DDBJ whole genome shotgun (WGS) entry which is preliminary data.</text>
</comment>
<comment type="similarity">
    <text evidence="1">Belongs to the glycosyltransferase 20 family.</text>
</comment>
<dbReference type="EMBL" id="JAESVB010000004">
    <property type="protein sequence ID" value="MCB8875682.1"/>
    <property type="molecule type" value="Genomic_DNA"/>
</dbReference>
<accession>A0A963YSG2</accession>
<sequence length="453" mass="50931">MSRLVIVSNRVQIPTEKAPRAGGLAVALGSGLAPGTLWFGWSGKRGHNGRTPSLHDAQGVTYATIDLTEKEYHDFYVGFSNGALWPLLHYRLDYLDYHRHQHQGYCDVNAYFAEALLPLLKDDDLVWVHDYQLFLVGENLRARGATQKIGFFLHIPFVPPEILDALPCGLELLRGLCAYDVVGFHTDEHRNAFLSCVETFLGLASADDGSFVFEGRLVKTVTAPIGIDAEEFAQTAVRAARGAEVRRIRESLFSRALVIGADRLDYSKGLPNRFRAFDQLLERFHEHRGKVSMLQVAARSREDVDRYQQLRRTLDRLVGDINGRYSEFDWIPIRYMTRALSRKSLAGFYRVARVGLVTPLRDGMNLVAKEYVAAQSSADPGVLILSRFAGAADELKEALIVNPYDADEVAEAIDQALAMDLGERKERWQALRERVWAGTPARFTETFLSVLRD</sequence>
<evidence type="ECO:0000256" key="1">
    <source>
        <dbReference type="ARBA" id="ARBA00008799"/>
    </source>
</evidence>
<evidence type="ECO:0000256" key="2">
    <source>
        <dbReference type="SAM" id="Phobius"/>
    </source>
</evidence>
<dbReference type="CDD" id="cd03788">
    <property type="entry name" value="GT20_TPS"/>
    <property type="match status" value="1"/>
</dbReference>
<feature type="transmembrane region" description="Helical" evidence="2">
    <location>
        <begin position="21"/>
        <end position="41"/>
    </location>
</feature>
<organism evidence="3 4">
    <name type="scientific">Acidisoma silvae</name>
    <dbReference type="NCBI Taxonomy" id="2802396"/>
    <lineage>
        <taxon>Bacteria</taxon>
        <taxon>Pseudomonadati</taxon>
        <taxon>Pseudomonadota</taxon>
        <taxon>Alphaproteobacteria</taxon>
        <taxon>Acetobacterales</taxon>
        <taxon>Acidocellaceae</taxon>
        <taxon>Acidisoma</taxon>
    </lineage>
</organism>
<name>A0A963YSG2_9PROT</name>
<dbReference type="Gene3D" id="3.40.50.2000">
    <property type="entry name" value="Glycogen Phosphorylase B"/>
    <property type="match status" value="2"/>
</dbReference>
<dbReference type="GO" id="GO:0005992">
    <property type="term" value="P:trehalose biosynthetic process"/>
    <property type="evidence" value="ECO:0007669"/>
    <property type="project" value="InterPro"/>
</dbReference>
<gene>
    <name evidence="3" type="ORF">ASILVAE211_10855</name>
</gene>
<evidence type="ECO:0000313" key="4">
    <source>
        <dbReference type="Proteomes" id="UP000708298"/>
    </source>
</evidence>
<dbReference type="SUPFAM" id="SSF53756">
    <property type="entry name" value="UDP-Glycosyltransferase/glycogen phosphorylase"/>
    <property type="match status" value="1"/>
</dbReference>